<gene>
    <name evidence="3" type="ORF">GGX14DRAFT_599684</name>
</gene>
<proteinExistence type="predicted"/>
<dbReference type="AlphaFoldDB" id="A0AAD6YJ80"/>
<comment type="caution">
    <text evidence="3">The sequence shown here is derived from an EMBL/GenBank/DDBJ whole genome shotgun (WGS) entry which is preliminary data.</text>
</comment>
<dbReference type="EMBL" id="JARJCW010000013">
    <property type="protein sequence ID" value="KAJ7218096.1"/>
    <property type="molecule type" value="Genomic_DNA"/>
</dbReference>
<feature type="compositionally biased region" description="Polar residues" evidence="1">
    <location>
        <begin position="111"/>
        <end position="122"/>
    </location>
</feature>
<feature type="region of interest" description="Disordered" evidence="1">
    <location>
        <begin position="257"/>
        <end position="333"/>
    </location>
</feature>
<feature type="compositionally biased region" description="Low complexity" evidence="1">
    <location>
        <begin position="302"/>
        <end position="319"/>
    </location>
</feature>
<protein>
    <recommendedName>
        <fullName evidence="2">BRCT domain-containing protein</fullName>
    </recommendedName>
</protein>
<dbReference type="Gene3D" id="3.40.50.10190">
    <property type="entry name" value="BRCT domain"/>
    <property type="match status" value="1"/>
</dbReference>
<organism evidence="3 4">
    <name type="scientific">Mycena pura</name>
    <dbReference type="NCBI Taxonomy" id="153505"/>
    <lineage>
        <taxon>Eukaryota</taxon>
        <taxon>Fungi</taxon>
        <taxon>Dikarya</taxon>
        <taxon>Basidiomycota</taxon>
        <taxon>Agaricomycotina</taxon>
        <taxon>Agaricomycetes</taxon>
        <taxon>Agaricomycetidae</taxon>
        <taxon>Agaricales</taxon>
        <taxon>Marasmiineae</taxon>
        <taxon>Mycenaceae</taxon>
        <taxon>Mycena</taxon>
    </lineage>
</organism>
<feature type="non-terminal residue" evidence="3">
    <location>
        <position position="604"/>
    </location>
</feature>
<reference evidence="3" key="1">
    <citation type="submission" date="2023-03" db="EMBL/GenBank/DDBJ databases">
        <title>Massive genome expansion in bonnet fungi (Mycena s.s.) driven by repeated elements and novel gene families across ecological guilds.</title>
        <authorList>
            <consortium name="Lawrence Berkeley National Laboratory"/>
            <person name="Harder C.B."/>
            <person name="Miyauchi S."/>
            <person name="Viragh M."/>
            <person name="Kuo A."/>
            <person name="Thoen E."/>
            <person name="Andreopoulos B."/>
            <person name="Lu D."/>
            <person name="Skrede I."/>
            <person name="Drula E."/>
            <person name="Henrissat B."/>
            <person name="Morin E."/>
            <person name="Kohler A."/>
            <person name="Barry K."/>
            <person name="LaButti K."/>
            <person name="Morin E."/>
            <person name="Salamov A."/>
            <person name="Lipzen A."/>
            <person name="Mereny Z."/>
            <person name="Hegedus B."/>
            <person name="Baldrian P."/>
            <person name="Stursova M."/>
            <person name="Weitz H."/>
            <person name="Taylor A."/>
            <person name="Grigoriev I.V."/>
            <person name="Nagy L.G."/>
            <person name="Martin F."/>
            <person name="Kauserud H."/>
        </authorList>
    </citation>
    <scope>NUCLEOTIDE SEQUENCE</scope>
    <source>
        <strain evidence="3">9144</strain>
    </source>
</reference>
<dbReference type="SUPFAM" id="SSF52113">
    <property type="entry name" value="BRCT domain"/>
    <property type="match status" value="1"/>
</dbReference>
<dbReference type="CDD" id="cd00027">
    <property type="entry name" value="BRCT"/>
    <property type="match status" value="1"/>
</dbReference>
<keyword evidence="4" id="KW-1185">Reference proteome</keyword>
<evidence type="ECO:0000256" key="1">
    <source>
        <dbReference type="SAM" id="MobiDB-lite"/>
    </source>
</evidence>
<dbReference type="PROSITE" id="PS50172">
    <property type="entry name" value="BRCT"/>
    <property type="match status" value="1"/>
</dbReference>
<feature type="domain" description="BRCT" evidence="2">
    <location>
        <begin position="30"/>
        <end position="94"/>
    </location>
</feature>
<accession>A0AAD6YJ80</accession>
<dbReference type="Pfam" id="PF16589">
    <property type="entry name" value="BRCT_2"/>
    <property type="match status" value="1"/>
</dbReference>
<evidence type="ECO:0000259" key="2">
    <source>
        <dbReference type="PROSITE" id="PS50172"/>
    </source>
</evidence>
<evidence type="ECO:0000313" key="3">
    <source>
        <dbReference type="EMBL" id="KAJ7218096.1"/>
    </source>
</evidence>
<dbReference type="InterPro" id="IPR001357">
    <property type="entry name" value="BRCT_dom"/>
</dbReference>
<feature type="region of interest" description="Disordered" evidence="1">
    <location>
        <begin position="406"/>
        <end position="458"/>
    </location>
</feature>
<feature type="compositionally biased region" description="Pro residues" evidence="1">
    <location>
        <begin position="320"/>
        <end position="330"/>
    </location>
</feature>
<evidence type="ECO:0000313" key="4">
    <source>
        <dbReference type="Proteomes" id="UP001219525"/>
    </source>
</evidence>
<name>A0AAD6YJ80_9AGAR</name>
<dbReference type="Proteomes" id="UP001219525">
    <property type="component" value="Unassembled WGS sequence"/>
</dbReference>
<dbReference type="CDD" id="cd11655">
    <property type="entry name" value="rap1_myb-like"/>
    <property type="match status" value="1"/>
</dbReference>
<sequence>MPPPNHQHALFVDAMFGTSLQIYIDHCVDDRTDLSDLVKKHGGTVAPGYSGVPYILVDPRKPSGQNLFRQYANKKGKVVLDARWVHECIKAAQLQTFANDWSGCKVNGTELQTQDATPSQPRTRARQVEQQQQPQPPIQAIHPHVETLPHTQQNHTESHPQHYSFQVYVPPMAPTPAQPWQSAAAIPPEQTHIAPAHMIHRPAEYRDESAWNHYHQPSASVNPAPAAYDYRYRQDQSGWTSGATYYDPAASLFSFIPGSSYMDEDEDQDHTTPEAGPSTLPSESQPQSQPPEKPRGRKRVRSAASITTPAPASSTLVPTRRPPARSPTPPTRVVKSTYGGNLFTADDVIYLKKYIDYCHDQGLVLSLREICERIAVKAPHHTFYSWRRYCNKHQIRLGGYVMNADLSESPNHEGDVEEENSVVEPTPSNRPPGGSIHNLVHVDTTPRNRSPTPPRALFRSTTGKGVAFTDDDITFLVRFMAYRKSQARLDMVAFWKDVATKAPHHSRASWMKFWRRHRHELERHESDGPLPQPPEKKMRYSRDDDILLAKHFLNKVEGTSDKIFQAFARLYPHHPWKGWQEHHRIHKAKIDHLIERLTNGETLE</sequence>
<feature type="region of interest" description="Disordered" evidence="1">
    <location>
        <begin position="111"/>
        <end position="136"/>
    </location>
</feature>
<dbReference type="InterPro" id="IPR036420">
    <property type="entry name" value="BRCT_dom_sf"/>
</dbReference>